<dbReference type="Proteomes" id="UP001596103">
    <property type="component" value="Unassembled WGS sequence"/>
</dbReference>
<dbReference type="InterPro" id="IPR045004">
    <property type="entry name" value="ECH_dom"/>
</dbReference>
<dbReference type="NCBIfam" id="NF004127">
    <property type="entry name" value="PRK05617.1"/>
    <property type="match status" value="1"/>
</dbReference>
<reference evidence="4" key="1">
    <citation type="journal article" date="2019" name="Int. J. Syst. Evol. Microbiol.">
        <title>The Global Catalogue of Microorganisms (GCM) 10K type strain sequencing project: providing services to taxonomists for standard genome sequencing and annotation.</title>
        <authorList>
            <consortium name="The Broad Institute Genomics Platform"/>
            <consortium name="The Broad Institute Genome Sequencing Center for Infectious Disease"/>
            <person name="Wu L."/>
            <person name="Ma J."/>
        </authorList>
    </citation>
    <scope>NUCLEOTIDE SEQUENCE [LARGE SCALE GENOMIC DNA]</scope>
    <source>
        <strain evidence="4">CCUG 56042</strain>
    </source>
</reference>
<dbReference type="PANTHER" id="PTHR43176:SF6">
    <property type="entry name" value="3-HYDROXYISOBUTYRYL-COA HYDROLASE"/>
    <property type="match status" value="1"/>
</dbReference>
<protein>
    <submittedName>
        <fullName evidence="3">Enoyl-CoA hydratase/isomerase family protein</fullName>
    </submittedName>
</protein>
<evidence type="ECO:0000313" key="3">
    <source>
        <dbReference type="EMBL" id="MFC5428212.1"/>
    </source>
</evidence>
<dbReference type="EMBL" id="JBHSMP010000007">
    <property type="protein sequence ID" value="MFC5428212.1"/>
    <property type="molecule type" value="Genomic_DNA"/>
</dbReference>
<name>A0ABW0J591_9BURK</name>
<organism evidence="3 4">
    <name type="scientific">Paraburkholderia denitrificans</name>
    <dbReference type="NCBI Taxonomy" id="694025"/>
    <lineage>
        <taxon>Bacteria</taxon>
        <taxon>Pseudomonadati</taxon>
        <taxon>Pseudomonadota</taxon>
        <taxon>Betaproteobacteria</taxon>
        <taxon>Burkholderiales</taxon>
        <taxon>Burkholderiaceae</taxon>
        <taxon>Paraburkholderia</taxon>
    </lineage>
</organism>
<evidence type="ECO:0000256" key="1">
    <source>
        <dbReference type="ARBA" id="ARBA00022801"/>
    </source>
</evidence>
<proteinExistence type="predicted"/>
<dbReference type="RefSeq" id="WP_377709932.1">
    <property type="nucleotide sequence ID" value="NZ_JBHSMP010000007.1"/>
</dbReference>
<dbReference type="Gene3D" id="3.90.226.10">
    <property type="entry name" value="2-enoyl-CoA Hydratase, Chain A, domain 1"/>
    <property type="match status" value="1"/>
</dbReference>
<evidence type="ECO:0000259" key="2">
    <source>
        <dbReference type="Pfam" id="PF16113"/>
    </source>
</evidence>
<sequence>MPQEAPSASQADPHVVARVANRIGLIELERPQALNALSTGMVRAMLAALERWRDDADVLAVVVRSRHARAFCAGGDIRFLHTSYRAGDQAALDTFFADEYRLNHAIFTYPKPYIAFMNGVVMGGGMGISQGAYRTGGLRVVGASTRMAMPETRIGFFPDVGMGWFLVRTPGAIGRYLAVSGETFDAASALYTGLADVYLDEAAWPALIDALETESFATSEDIVAYLRRVAATGAQMRNAIDTCALAGSREWIDRHFSQADVPAIAASLAAAQREAEGPEREWAGQILDVLRERSPLSMAVSLEVVSRAEGAMADVLRRDLDLTRSSFARGDAMEGIRARIIDKDNRPVWRFARIEDVPASEVESMFESPWTVADHPLRDLQE</sequence>
<gene>
    <name evidence="3" type="ORF">ACFPTO_05230</name>
</gene>
<comment type="caution">
    <text evidence="3">The sequence shown here is derived from an EMBL/GenBank/DDBJ whole genome shotgun (WGS) entry which is preliminary data.</text>
</comment>
<dbReference type="PANTHER" id="PTHR43176">
    <property type="entry name" value="3-HYDROXYISOBUTYRYL-COA HYDROLASE-RELATED"/>
    <property type="match status" value="1"/>
</dbReference>
<dbReference type="CDD" id="cd06558">
    <property type="entry name" value="crotonase-like"/>
    <property type="match status" value="1"/>
</dbReference>
<feature type="domain" description="Enoyl-CoA hydratase/isomerase" evidence="2">
    <location>
        <begin position="23"/>
        <end position="366"/>
    </location>
</feature>
<keyword evidence="4" id="KW-1185">Reference proteome</keyword>
<dbReference type="SUPFAM" id="SSF52096">
    <property type="entry name" value="ClpP/crotonase"/>
    <property type="match status" value="1"/>
</dbReference>
<accession>A0ABW0J591</accession>
<dbReference type="InterPro" id="IPR032259">
    <property type="entry name" value="HIBYL-CoA-H"/>
</dbReference>
<evidence type="ECO:0000313" key="4">
    <source>
        <dbReference type="Proteomes" id="UP001596103"/>
    </source>
</evidence>
<keyword evidence="1" id="KW-0378">Hydrolase</keyword>
<dbReference type="InterPro" id="IPR029045">
    <property type="entry name" value="ClpP/crotonase-like_dom_sf"/>
</dbReference>
<dbReference type="Pfam" id="PF16113">
    <property type="entry name" value="ECH_2"/>
    <property type="match status" value="1"/>
</dbReference>